<dbReference type="PANTHER" id="PTHR12646">
    <property type="entry name" value="NOT56 - RELATED"/>
    <property type="match status" value="1"/>
</dbReference>
<organism evidence="12 13">
    <name type="scientific">Diacronema lutheri</name>
    <name type="common">Unicellular marine alga</name>
    <name type="synonym">Monochrysis lutheri</name>
    <dbReference type="NCBI Taxonomy" id="2081491"/>
    <lineage>
        <taxon>Eukaryota</taxon>
        <taxon>Haptista</taxon>
        <taxon>Haptophyta</taxon>
        <taxon>Pavlovophyceae</taxon>
        <taxon>Pavlovales</taxon>
        <taxon>Pavlovaceae</taxon>
        <taxon>Diacronema</taxon>
    </lineage>
</organism>
<keyword evidence="6 11" id="KW-0812">Transmembrane</keyword>
<reference evidence="12" key="1">
    <citation type="submission" date="2021-05" db="EMBL/GenBank/DDBJ databases">
        <title>The genome of the haptophyte Pavlova lutheri (Diacronema luteri, Pavlovales) - a model for lipid biosynthesis in eukaryotic algae.</title>
        <authorList>
            <person name="Hulatt C.J."/>
            <person name="Posewitz M.C."/>
        </authorList>
    </citation>
    <scope>NUCLEOTIDE SEQUENCE</scope>
    <source>
        <strain evidence="12">NIVA-4/92</strain>
    </source>
</reference>
<evidence type="ECO:0000256" key="7">
    <source>
        <dbReference type="ARBA" id="ARBA00022824"/>
    </source>
</evidence>
<evidence type="ECO:0000313" key="12">
    <source>
        <dbReference type="EMBL" id="KAG8460319.1"/>
    </source>
</evidence>
<feature type="transmembrane region" description="Helical" evidence="11">
    <location>
        <begin position="107"/>
        <end position="124"/>
    </location>
</feature>
<evidence type="ECO:0000313" key="13">
    <source>
        <dbReference type="Proteomes" id="UP000751190"/>
    </source>
</evidence>
<dbReference type="Proteomes" id="UP000751190">
    <property type="component" value="Unassembled WGS sequence"/>
</dbReference>
<keyword evidence="7" id="KW-0256">Endoplasmic reticulum</keyword>
<evidence type="ECO:0000256" key="4">
    <source>
        <dbReference type="ARBA" id="ARBA00022676"/>
    </source>
</evidence>
<dbReference type="GO" id="GO:0052925">
    <property type="term" value="F:dol-P-Man:Man(5)GlcNAc(2)-PP-Dol alpha-1,3-mannosyltransferase activity"/>
    <property type="evidence" value="ECO:0007669"/>
    <property type="project" value="UniProtKB-EC"/>
</dbReference>
<accession>A0A8J5XA81</accession>
<keyword evidence="5" id="KW-0808">Transferase</keyword>
<dbReference type="AlphaFoldDB" id="A0A8J5XA81"/>
<dbReference type="EC" id="2.4.1.258" evidence="3"/>
<dbReference type="OrthoDB" id="20028at2759"/>
<proteinExistence type="predicted"/>
<protein>
    <recommendedName>
        <fullName evidence="3">dolichyl-P-Man:Man5GlcNAc2-PP-dolichol alpha-1,3-mannosyltransferase</fullName>
        <ecNumber evidence="3">2.4.1.258</ecNumber>
    </recommendedName>
</protein>
<dbReference type="Pfam" id="PF05208">
    <property type="entry name" value="ALG3"/>
    <property type="match status" value="1"/>
</dbReference>
<keyword evidence="13" id="KW-1185">Reference proteome</keyword>
<dbReference type="InterPro" id="IPR007873">
    <property type="entry name" value="Glycosyltransferase_ALG3"/>
</dbReference>
<evidence type="ECO:0000256" key="5">
    <source>
        <dbReference type="ARBA" id="ARBA00022679"/>
    </source>
</evidence>
<evidence type="ECO:0000256" key="10">
    <source>
        <dbReference type="ARBA" id="ARBA00049506"/>
    </source>
</evidence>
<evidence type="ECO:0000256" key="3">
    <source>
        <dbReference type="ARBA" id="ARBA00011964"/>
    </source>
</evidence>
<comment type="subcellular location">
    <subcellularLocation>
        <location evidence="1">Endoplasmic reticulum membrane</location>
        <topology evidence="1">Multi-pass membrane protein</topology>
    </subcellularLocation>
</comment>
<dbReference type="PANTHER" id="PTHR12646:SF0">
    <property type="entry name" value="DOL-P-MAN:MAN(5)GLCNAC(2)-PP-DOL ALPHA-1,3-MANNOSYLTRANSFERASE"/>
    <property type="match status" value="1"/>
</dbReference>
<keyword evidence="8 11" id="KW-1133">Transmembrane helix</keyword>
<evidence type="ECO:0000256" key="8">
    <source>
        <dbReference type="ARBA" id="ARBA00022989"/>
    </source>
</evidence>
<feature type="transmembrane region" description="Helical" evidence="11">
    <location>
        <begin position="210"/>
        <end position="231"/>
    </location>
</feature>
<keyword evidence="4" id="KW-0328">Glycosyltransferase</keyword>
<feature type="transmembrane region" description="Helical" evidence="11">
    <location>
        <begin position="180"/>
        <end position="203"/>
    </location>
</feature>
<comment type="catalytic activity">
    <reaction evidence="10">
        <text>an alpha-D-Man-(1-&gt;2)-alpha-D-Man-(1-&gt;2)-alpha-D-Man-(1-&gt;3)-[alpha-D-Man-(1-&gt;6)]-beta-D-Man-(1-&gt;4)-beta-D-GlcNAc-(1-&gt;4)-alpha-D-GlcNAc-diphospho-di-trans,poly-cis-dolichol + a di-trans,poly-cis-dolichyl beta-D-mannosyl phosphate = an alpha-D-Man-(1-&gt;2)-alpha-D-Man-(1-&gt;2)-alpha-D-Man-(1-&gt;3)-[alpha-D-Man-(1-&gt;3)-alpha-D-Man-(1-&gt;6)]-beta-D-Man-(1-&gt;4)-beta-D-GlcNAc-(1-&gt;4)-alpha-D-GlcNAc-diphospho-di-trans,poly-cis-dolichol + a di-trans,poly-cis-dolichyl phosphate + H(+)</text>
        <dbReference type="Rhea" id="RHEA:29527"/>
        <dbReference type="Rhea" id="RHEA-COMP:19498"/>
        <dbReference type="Rhea" id="RHEA-COMP:19501"/>
        <dbReference type="Rhea" id="RHEA-COMP:19516"/>
        <dbReference type="Rhea" id="RHEA-COMP:19517"/>
        <dbReference type="ChEBI" id="CHEBI:15378"/>
        <dbReference type="ChEBI" id="CHEBI:57683"/>
        <dbReference type="ChEBI" id="CHEBI:58211"/>
        <dbReference type="ChEBI" id="CHEBI:132515"/>
        <dbReference type="ChEBI" id="CHEBI:132516"/>
        <dbReference type="EC" id="2.4.1.258"/>
    </reaction>
    <physiologicalReaction direction="left-to-right" evidence="10">
        <dbReference type="Rhea" id="RHEA:29528"/>
    </physiologicalReaction>
</comment>
<dbReference type="EMBL" id="JAGTXO010000033">
    <property type="protein sequence ID" value="KAG8460319.1"/>
    <property type="molecule type" value="Genomic_DNA"/>
</dbReference>
<evidence type="ECO:0000256" key="6">
    <source>
        <dbReference type="ARBA" id="ARBA00022692"/>
    </source>
</evidence>
<feature type="transmembrane region" description="Helical" evidence="11">
    <location>
        <begin position="21"/>
        <end position="47"/>
    </location>
</feature>
<feature type="transmembrane region" description="Helical" evidence="11">
    <location>
        <begin position="157"/>
        <end position="174"/>
    </location>
</feature>
<name>A0A8J5XA81_DIALT</name>
<comment type="caution">
    <text evidence="12">The sequence shown here is derived from an EMBL/GenBank/DDBJ whole genome shotgun (WGS) entry which is preliminary data.</text>
</comment>
<gene>
    <name evidence="12" type="ORF">KFE25_011810</name>
</gene>
<evidence type="ECO:0000256" key="11">
    <source>
        <dbReference type="SAM" id="Phobius"/>
    </source>
</evidence>
<dbReference type="GO" id="GO:0005789">
    <property type="term" value="C:endoplasmic reticulum membrane"/>
    <property type="evidence" value="ECO:0007669"/>
    <property type="project" value="UniProtKB-SubCell"/>
</dbReference>
<dbReference type="OMA" id="PERYGIH"/>
<evidence type="ECO:0000256" key="1">
    <source>
        <dbReference type="ARBA" id="ARBA00004477"/>
    </source>
</evidence>
<keyword evidence="9 11" id="KW-0472">Membrane</keyword>
<evidence type="ECO:0000256" key="9">
    <source>
        <dbReference type="ARBA" id="ARBA00023136"/>
    </source>
</evidence>
<evidence type="ECO:0000256" key="2">
    <source>
        <dbReference type="ARBA" id="ARBA00004922"/>
    </source>
</evidence>
<feature type="transmembrane region" description="Helical" evidence="11">
    <location>
        <begin position="79"/>
        <end position="95"/>
    </location>
</feature>
<comment type="pathway">
    <text evidence="2">Protein modification; protein glycosylation.</text>
</comment>
<sequence>MARVRALLRFGWRVATDHDSGYFWLLALALLAGELLLGLCIIARVPYTEIDWEAYMDEVRTIVGGDFDYSHARGATGPLVYPGGFVLVFAALRALTRDGSDNRLAQLAFLPIYLATLALALLVYRRARLAPPWALALLCVSKRLHSIYLLRLFNDGVASLLVYACLAALVHRRWSACCSLFSLAVSVKMSALLHAPGLLVLLLRAGGARFAVAHIALCAAIQLALGAPYLLANARAYVCGSFDLSRVFEHRWSVNLAFVPQPLFVSKRLALALLGAHVLALLALADARWCRADGGLRAVMQRAASDARRPLAAAPPRRLSAREVASTMLGANFVGIVFARTLHYQFYAWYFHSLPFLLWHAPIPTAARLCVFCAIESAWNVYPPTPRASLALLGCHALLLAGLFVGEPHGSDAEERGGKVVEGGERVVESAAADAAGACAERTR</sequence>